<gene>
    <name evidence="9" type="primary">comEC</name>
    <name evidence="9" type="ordered locus">Minf_2400</name>
</gene>
<organism evidence="9 10">
    <name type="scientific">Methylacidiphilum infernorum (isolate V4)</name>
    <name type="common">Methylokorus infernorum (strain V4)</name>
    <dbReference type="NCBI Taxonomy" id="481448"/>
    <lineage>
        <taxon>Bacteria</taxon>
        <taxon>Pseudomonadati</taxon>
        <taxon>Verrucomicrobiota</taxon>
        <taxon>Methylacidiphilae</taxon>
        <taxon>Methylacidiphilales</taxon>
        <taxon>Methylacidiphilaceae</taxon>
        <taxon>Methylacidiphilum (ex Ratnadevi et al. 2023)</taxon>
    </lineage>
</organism>
<dbReference type="PANTHER" id="PTHR30619">
    <property type="entry name" value="DNA INTERNALIZATION/COMPETENCE PROTEIN COMEC/REC2"/>
    <property type="match status" value="1"/>
</dbReference>
<evidence type="ECO:0000256" key="5">
    <source>
        <dbReference type="ARBA" id="ARBA00023136"/>
    </source>
</evidence>
<keyword evidence="5 6" id="KW-0472">Membrane</keyword>
<protein>
    <submittedName>
        <fullName evidence="9">Predicted membrane metal-binding protein comEC</fullName>
    </submittedName>
</protein>
<dbReference type="PANTHER" id="PTHR30619:SF7">
    <property type="entry name" value="BETA-LACTAMASE DOMAIN PROTEIN"/>
    <property type="match status" value="1"/>
</dbReference>
<dbReference type="GO" id="GO:0005886">
    <property type="term" value="C:plasma membrane"/>
    <property type="evidence" value="ECO:0007669"/>
    <property type="project" value="UniProtKB-SubCell"/>
</dbReference>
<dbReference type="AlphaFoldDB" id="B3E0X7"/>
<feature type="domain" description="DUF4131" evidence="8">
    <location>
        <begin position="40"/>
        <end position="183"/>
    </location>
</feature>
<accession>B3E0X7</accession>
<dbReference type="InterPro" id="IPR052159">
    <property type="entry name" value="Competence_DNA_uptake"/>
</dbReference>
<keyword evidence="3 6" id="KW-0812">Transmembrane</keyword>
<proteinExistence type="predicted"/>
<evidence type="ECO:0000256" key="1">
    <source>
        <dbReference type="ARBA" id="ARBA00004651"/>
    </source>
</evidence>
<evidence type="ECO:0000313" key="10">
    <source>
        <dbReference type="Proteomes" id="UP000009149"/>
    </source>
</evidence>
<dbReference type="EMBL" id="CP000975">
    <property type="protein sequence ID" value="ACD84454.1"/>
    <property type="molecule type" value="Genomic_DNA"/>
</dbReference>
<sequence>MDDCCQDRAAPFPREREKAPLFLPALFFAAGCYGGIQGWLGVITAWGGLFVTLGIWLRLEKSKWHYPLFLISLFCLGFIHGKVQWFWIEQERLQAYKRLKGLKRPFFEGIVESFPQKRNHGLCFQLKLQAVRVEEKSIPLEGKLFCRVGDLPREPYLGQAVAIEGKVFLPPRKRNPGEIDYYKLSLQRRWLFELLSGDFPLFSIPQKDQFCAVGIEVLRRKIKKNLSVGIPEEGLRSLLQGMVYGDVSGMDSQLAEVFKRAGAYHLFAVSGQNVGIILGMGIFLLKAVGKNQWKYSFVFIPLLVVFSFVSGNGPSVVRACAACIYCILGWALKRKVDALHCWAVSLFAFLLYDPLAIMDIGLELSYAVVLSLLLLAKPLFGLFYSPFKIDPYIPRSLAPFPRRMLDQVGKIGALLLAASLAAWLGALPLEVFCFHTLSWVGIFDNLIAVPLAELIVLLGSLSALGGFFSDGLACVLNGINRYFLWALVLVVDFWAKIPSAVLAVPEMKMLGHPACPWIYVAQVDSGHLCVIKNKNHYWLLNSVQGREEEYRVGAIKKALLVPPDCPTLTFQNGCWHLKELTVGDQKELCWDDHDGFRLTFRANREGEFGCLVEKEKRKILFLSYPLPFSSLAQNCPFDLLVEHLLERRKNNRLHSSLIRIYDHGQASMRSPLNLEKYPRTFQEGIWIFLEKGNIRLESQG</sequence>
<feature type="transmembrane region" description="Helical" evidence="6">
    <location>
        <begin position="292"/>
        <end position="309"/>
    </location>
</feature>
<feature type="transmembrane region" description="Helical" evidence="6">
    <location>
        <begin position="408"/>
        <end position="426"/>
    </location>
</feature>
<dbReference type="NCBIfam" id="TIGR00360">
    <property type="entry name" value="ComEC_N-term"/>
    <property type="match status" value="1"/>
</dbReference>
<feature type="domain" description="ComEC/Rec2-related protein" evidence="7">
    <location>
        <begin position="242"/>
        <end position="511"/>
    </location>
</feature>
<evidence type="ECO:0000259" key="7">
    <source>
        <dbReference type="Pfam" id="PF03772"/>
    </source>
</evidence>
<evidence type="ECO:0000259" key="8">
    <source>
        <dbReference type="Pfam" id="PF13567"/>
    </source>
</evidence>
<feature type="transmembrane region" description="Helical" evidence="6">
    <location>
        <begin position="364"/>
        <end position="387"/>
    </location>
</feature>
<comment type="subcellular location">
    <subcellularLocation>
        <location evidence="1">Cell membrane</location>
        <topology evidence="1">Multi-pass membrane protein</topology>
    </subcellularLocation>
</comment>
<evidence type="ECO:0000313" key="9">
    <source>
        <dbReference type="EMBL" id="ACD84454.1"/>
    </source>
</evidence>
<feature type="transmembrane region" description="Helical" evidence="6">
    <location>
        <begin position="339"/>
        <end position="358"/>
    </location>
</feature>
<evidence type="ECO:0000256" key="4">
    <source>
        <dbReference type="ARBA" id="ARBA00022989"/>
    </source>
</evidence>
<dbReference type="InterPro" id="IPR025405">
    <property type="entry name" value="DUF4131"/>
</dbReference>
<dbReference type="Pfam" id="PF13567">
    <property type="entry name" value="DUF4131"/>
    <property type="match status" value="1"/>
</dbReference>
<dbReference type="Pfam" id="PF03772">
    <property type="entry name" value="Competence"/>
    <property type="match status" value="1"/>
</dbReference>
<reference evidence="9 10" key="1">
    <citation type="journal article" date="2008" name="Biol. Direct">
        <title>Complete genome sequence of the extremely acidophilic methanotroph isolate V4, Methylacidiphilum infernorum, a representative of the bacterial phylum Verrucomicrobia.</title>
        <authorList>
            <person name="Hou S."/>
            <person name="Makarova K.S."/>
            <person name="Saw J.H."/>
            <person name="Senin P."/>
            <person name="Ly B.V."/>
            <person name="Zhou Z."/>
            <person name="Ren Y."/>
            <person name="Wang J."/>
            <person name="Galperin M.Y."/>
            <person name="Omelchenko M.V."/>
            <person name="Wolf Y.I."/>
            <person name="Yutin N."/>
            <person name="Koonin E.V."/>
            <person name="Stott M.B."/>
            <person name="Mountain B.W."/>
            <person name="Crowe M.A."/>
            <person name="Smirnova A.V."/>
            <person name="Dunfield P.F."/>
            <person name="Feng L."/>
            <person name="Wang L."/>
            <person name="Alam M."/>
        </authorList>
    </citation>
    <scope>NUCLEOTIDE SEQUENCE [LARGE SCALE GENOMIC DNA]</scope>
    <source>
        <strain evidence="10">Isolate V4</strain>
    </source>
</reference>
<name>B3E0X7_METI4</name>
<evidence type="ECO:0000256" key="3">
    <source>
        <dbReference type="ARBA" id="ARBA00022692"/>
    </source>
</evidence>
<dbReference type="Proteomes" id="UP000009149">
    <property type="component" value="Chromosome"/>
</dbReference>
<dbReference type="InterPro" id="IPR004477">
    <property type="entry name" value="ComEC_N"/>
</dbReference>
<feature type="transmembrane region" description="Helical" evidence="6">
    <location>
        <begin position="66"/>
        <end position="88"/>
    </location>
</feature>
<dbReference type="eggNOG" id="COG0658">
    <property type="taxonomic scope" value="Bacteria"/>
</dbReference>
<feature type="transmembrane region" description="Helical" evidence="6">
    <location>
        <begin position="446"/>
        <end position="470"/>
    </location>
</feature>
<dbReference type="STRING" id="481448.Minf_2400"/>
<feature type="transmembrane region" description="Helical" evidence="6">
    <location>
        <begin position="263"/>
        <end position="285"/>
    </location>
</feature>
<evidence type="ECO:0000256" key="6">
    <source>
        <dbReference type="SAM" id="Phobius"/>
    </source>
</evidence>
<evidence type="ECO:0000256" key="2">
    <source>
        <dbReference type="ARBA" id="ARBA00022475"/>
    </source>
</evidence>
<feature type="transmembrane region" description="Helical" evidence="6">
    <location>
        <begin position="19"/>
        <end position="36"/>
    </location>
</feature>
<dbReference type="KEGG" id="min:Minf_2400"/>
<keyword evidence="2" id="KW-1003">Cell membrane</keyword>
<keyword evidence="4 6" id="KW-1133">Transmembrane helix</keyword>
<dbReference type="HOGENOM" id="CLU_393709_0_0_0"/>
<feature type="transmembrane region" description="Helical" evidence="6">
    <location>
        <begin position="482"/>
        <end position="504"/>
    </location>
</feature>